<organism evidence="1 2">
    <name type="scientific">Trachymyrmex septentrionalis</name>
    <dbReference type="NCBI Taxonomy" id="34720"/>
    <lineage>
        <taxon>Eukaryota</taxon>
        <taxon>Metazoa</taxon>
        <taxon>Ecdysozoa</taxon>
        <taxon>Arthropoda</taxon>
        <taxon>Hexapoda</taxon>
        <taxon>Insecta</taxon>
        <taxon>Pterygota</taxon>
        <taxon>Neoptera</taxon>
        <taxon>Endopterygota</taxon>
        <taxon>Hymenoptera</taxon>
        <taxon>Apocrita</taxon>
        <taxon>Aculeata</taxon>
        <taxon>Formicoidea</taxon>
        <taxon>Formicidae</taxon>
        <taxon>Myrmicinae</taxon>
        <taxon>Trachymyrmex</taxon>
    </lineage>
</organism>
<evidence type="ECO:0000313" key="2">
    <source>
        <dbReference type="Proteomes" id="UP000078541"/>
    </source>
</evidence>
<evidence type="ECO:0000313" key="1">
    <source>
        <dbReference type="EMBL" id="KYN39178.1"/>
    </source>
</evidence>
<accession>A0A195FFM0</accession>
<dbReference type="EMBL" id="KQ981625">
    <property type="protein sequence ID" value="KYN39178.1"/>
    <property type="molecule type" value="Genomic_DNA"/>
</dbReference>
<gene>
    <name evidence="1" type="ORF">ALC56_06604</name>
</gene>
<keyword evidence="2" id="KW-1185">Reference proteome</keyword>
<name>A0A195FFM0_9HYME</name>
<feature type="non-terminal residue" evidence="1">
    <location>
        <position position="1"/>
    </location>
</feature>
<reference evidence="1 2" key="1">
    <citation type="submission" date="2016-03" db="EMBL/GenBank/DDBJ databases">
        <title>Trachymyrmex septentrionalis WGS genome.</title>
        <authorList>
            <person name="Nygaard S."/>
            <person name="Hu H."/>
            <person name="Boomsma J."/>
            <person name="Zhang G."/>
        </authorList>
    </citation>
    <scope>NUCLEOTIDE SEQUENCE [LARGE SCALE GENOMIC DNA]</scope>
    <source>
        <strain evidence="1">Tsep2-gDNA-1</strain>
        <tissue evidence="1">Whole body</tissue>
    </source>
</reference>
<dbReference type="Proteomes" id="UP000078541">
    <property type="component" value="Unassembled WGS sequence"/>
</dbReference>
<proteinExistence type="predicted"/>
<sequence>AVLIMTLKYNHKSPLLLLHVLYKTPLLLQLLFFQRLPLLGSCLSSISINSSGIPCVQGLIGGGLHTLPPLNILKSSMRHSFCTSPCRMEYSFQR</sequence>
<protein>
    <submittedName>
        <fullName evidence="1">Uncharacterized protein</fullName>
    </submittedName>
</protein>
<dbReference type="AlphaFoldDB" id="A0A195FFM0"/>